<dbReference type="Proteomes" id="UP000450012">
    <property type="component" value="Unassembled WGS sequence"/>
</dbReference>
<accession>A0A7X4GR65</accession>
<organism evidence="2 3">
    <name type="scientific">Duganella rivi</name>
    <dbReference type="NCBI Taxonomy" id="2666083"/>
    <lineage>
        <taxon>Bacteria</taxon>
        <taxon>Pseudomonadati</taxon>
        <taxon>Pseudomonadota</taxon>
        <taxon>Betaproteobacteria</taxon>
        <taxon>Burkholderiales</taxon>
        <taxon>Oxalobacteraceae</taxon>
        <taxon>Telluria group</taxon>
        <taxon>Duganella</taxon>
    </lineage>
</organism>
<dbReference type="SMART" id="SM00671">
    <property type="entry name" value="SEL1"/>
    <property type="match status" value="1"/>
</dbReference>
<evidence type="ECO:0008006" key="4">
    <source>
        <dbReference type="Google" id="ProtNLM"/>
    </source>
</evidence>
<sequence>MKKILLLLSCALLHSAASAADCQQFPKDPAEMEPVQWQPGFNCHKENAAAGDAASQLWLGRAYLLGVGDKLSATNAAIWFNKAAEQGNENAAFELADLIYYKQIPRGSYKTPFELYRQGIDISEVRLRTEFKNTTPRTRLVEMLMKGDGAEKNWQLAQSYSTDIRQTDFRRIMGRTKIKLNTEPEEAKQQMRVTSSMSKNEAIDTLLCKQPVDDHVNLFAVFAAVEEYGVPIEQAIMRPCASDSKGRIPLIYTLEQKRLDESTTYAWPRQLSIYLVLTRGDYQAFEAVLKKPLKSGRTVSGEINYMIDTTVADIKAGETKFRKLYAESQPELRKQIQFGYSGIGNEQLWMSFIPLHVVNPVTKDFGNCVSYDINYKNIDDLPGYRDYLLNKLGGLAGGTAAGLVTACLNEPDYKAKMLTMKPYVLLVGEYNSAKSDRMHTGGCAD</sequence>
<evidence type="ECO:0000256" key="1">
    <source>
        <dbReference type="SAM" id="SignalP"/>
    </source>
</evidence>
<reference evidence="2 3" key="1">
    <citation type="submission" date="2019-12" db="EMBL/GenBank/DDBJ databases">
        <title>Novel species isolated from a subtropical stream in China.</title>
        <authorList>
            <person name="Lu H."/>
        </authorList>
    </citation>
    <scope>NUCLEOTIDE SEQUENCE [LARGE SCALE GENOMIC DNA]</scope>
    <source>
        <strain evidence="2 3">FT55W</strain>
    </source>
</reference>
<feature type="signal peptide" evidence="1">
    <location>
        <begin position="1"/>
        <end position="19"/>
    </location>
</feature>
<dbReference type="InterPro" id="IPR006597">
    <property type="entry name" value="Sel1-like"/>
</dbReference>
<keyword evidence="1" id="KW-0732">Signal</keyword>
<dbReference type="Gene3D" id="1.25.40.10">
    <property type="entry name" value="Tetratricopeptide repeat domain"/>
    <property type="match status" value="1"/>
</dbReference>
<dbReference type="AlphaFoldDB" id="A0A7X4GR65"/>
<gene>
    <name evidence="2" type="ORF">GTP45_09975</name>
</gene>
<evidence type="ECO:0000313" key="3">
    <source>
        <dbReference type="Proteomes" id="UP000450012"/>
    </source>
</evidence>
<protein>
    <recommendedName>
        <fullName evidence="4">Sel1 repeat family protein</fullName>
    </recommendedName>
</protein>
<proteinExistence type="predicted"/>
<feature type="chain" id="PRO_5030577024" description="Sel1 repeat family protein" evidence="1">
    <location>
        <begin position="20"/>
        <end position="445"/>
    </location>
</feature>
<keyword evidence="3" id="KW-1185">Reference proteome</keyword>
<dbReference type="RefSeq" id="WP_161013721.1">
    <property type="nucleotide sequence ID" value="NZ_WWCK01000003.1"/>
</dbReference>
<evidence type="ECO:0000313" key="2">
    <source>
        <dbReference type="EMBL" id="MYM67157.1"/>
    </source>
</evidence>
<comment type="caution">
    <text evidence="2">The sequence shown here is derived from an EMBL/GenBank/DDBJ whole genome shotgun (WGS) entry which is preliminary data.</text>
</comment>
<dbReference type="EMBL" id="WWCK01000003">
    <property type="protein sequence ID" value="MYM67157.1"/>
    <property type="molecule type" value="Genomic_DNA"/>
</dbReference>
<dbReference type="InterPro" id="IPR011990">
    <property type="entry name" value="TPR-like_helical_dom_sf"/>
</dbReference>
<name>A0A7X4GR65_9BURK</name>
<dbReference type="SUPFAM" id="SSF81901">
    <property type="entry name" value="HCP-like"/>
    <property type="match status" value="1"/>
</dbReference>